<proteinExistence type="predicted"/>
<sequence length="34" mass="3908">MEDSFPGGRNFKFVIISLNKLCIISGKNYLLNFK</sequence>
<comment type="caution">
    <text evidence="1">The sequence shown here is derived from an EMBL/GenBank/DDBJ whole genome shotgun (WGS) entry which is preliminary data.</text>
</comment>
<name>A0A1E8EWU9_9CLOT</name>
<dbReference type="EMBL" id="LZFO01000044">
    <property type="protein sequence ID" value="OFI01478.1"/>
    <property type="molecule type" value="Genomic_DNA"/>
</dbReference>
<dbReference type="Proteomes" id="UP000175744">
    <property type="component" value="Unassembled WGS sequence"/>
</dbReference>
<dbReference type="AlphaFoldDB" id="A0A1E8EWU9"/>
<protein>
    <submittedName>
        <fullName evidence="1">Uncharacterized protein</fullName>
    </submittedName>
</protein>
<accession>A0A1E8EWU9</accession>
<reference evidence="1 2" key="1">
    <citation type="submission" date="2016-06" db="EMBL/GenBank/DDBJ databases">
        <title>Genome sequence of Clostridium acetireducens DSM 10703.</title>
        <authorList>
            <person name="Poehlein A."/>
            <person name="Fluechter S."/>
            <person name="Duerre P."/>
            <person name="Daniel R."/>
        </authorList>
    </citation>
    <scope>NUCLEOTIDE SEQUENCE [LARGE SCALE GENOMIC DNA]</scope>
    <source>
        <strain evidence="1 2">DSM 10703</strain>
    </source>
</reference>
<organism evidence="1 2">
    <name type="scientific">Clostridium acetireducens DSM 10703</name>
    <dbReference type="NCBI Taxonomy" id="1121290"/>
    <lineage>
        <taxon>Bacteria</taxon>
        <taxon>Bacillati</taxon>
        <taxon>Bacillota</taxon>
        <taxon>Clostridia</taxon>
        <taxon>Eubacteriales</taxon>
        <taxon>Clostridiaceae</taxon>
        <taxon>Clostridium</taxon>
    </lineage>
</organism>
<evidence type="ECO:0000313" key="2">
    <source>
        <dbReference type="Proteomes" id="UP000175744"/>
    </source>
</evidence>
<dbReference type="STRING" id="1121290.CLAOCE_21340"/>
<keyword evidence="2" id="KW-1185">Reference proteome</keyword>
<evidence type="ECO:0000313" key="1">
    <source>
        <dbReference type="EMBL" id="OFI01478.1"/>
    </source>
</evidence>
<gene>
    <name evidence="1" type="ORF">CLOACE_21340</name>
</gene>